<dbReference type="PROSITE" id="PS50011">
    <property type="entry name" value="PROTEIN_KINASE_DOM"/>
    <property type="match status" value="1"/>
</dbReference>
<dbReference type="Gene3D" id="1.10.510.10">
    <property type="entry name" value="Transferase(Phosphotransferase) domain 1"/>
    <property type="match status" value="2"/>
</dbReference>
<dbReference type="EMBL" id="PKPP01005467">
    <property type="protein sequence ID" value="PWA60018.1"/>
    <property type="molecule type" value="Genomic_DNA"/>
</dbReference>
<evidence type="ECO:0000256" key="2">
    <source>
        <dbReference type="ARBA" id="ARBA00022840"/>
    </source>
</evidence>
<reference evidence="4 5" key="1">
    <citation type="journal article" date="2018" name="Mol. Plant">
        <title>The genome of Artemisia annua provides insight into the evolution of Asteraceae family and artemisinin biosynthesis.</title>
        <authorList>
            <person name="Shen Q."/>
            <person name="Zhang L."/>
            <person name="Liao Z."/>
            <person name="Wang S."/>
            <person name="Yan T."/>
            <person name="Shi P."/>
            <person name="Liu M."/>
            <person name="Fu X."/>
            <person name="Pan Q."/>
            <person name="Wang Y."/>
            <person name="Lv Z."/>
            <person name="Lu X."/>
            <person name="Zhang F."/>
            <person name="Jiang W."/>
            <person name="Ma Y."/>
            <person name="Chen M."/>
            <person name="Hao X."/>
            <person name="Li L."/>
            <person name="Tang Y."/>
            <person name="Lv G."/>
            <person name="Zhou Y."/>
            <person name="Sun X."/>
            <person name="Brodelius P.E."/>
            <person name="Rose J.K.C."/>
            <person name="Tang K."/>
        </authorList>
    </citation>
    <scope>NUCLEOTIDE SEQUENCE [LARGE SCALE GENOMIC DNA]</scope>
    <source>
        <strain evidence="5">cv. Huhao1</strain>
        <tissue evidence="4">Leaf</tissue>
    </source>
</reference>
<proteinExistence type="predicted"/>
<dbReference type="GO" id="GO:0004672">
    <property type="term" value="F:protein kinase activity"/>
    <property type="evidence" value="ECO:0007669"/>
    <property type="project" value="InterPro"/>
</dbReference>
<name>A0A2U1MFL2_ARTAN</name>
<accession>A0A2U1MFL2</accession>
<dbReference type="PANTHER" id="PTHR24055">
    <property type="entry name" value="MITOGEN-ACTIVATED PROTEIN KINASE"/>
    <property type="match status" value="1"/>
</dbReference>
<dbReference type="SUPFAM" id="SSF56112">
    <property type="entry name" value="Protein kinase-like (PK-like)"/>
    <property type="match status" value="1"/>
</dbReference>
<keyword evidence="4" id="KW-0808">Transferase</keyword>
<dbReference type="Proteomes" id="UP000245207">
    <property type="component" value="Unassembled WGS sequence"/>
</dbReference>
<dbReference type="GO" id="GO:0005524">
    <property type="term" value="F:ATP binding"/>
    <property type="evidence" value="ECO:0007669"/>
    <property type="project" value="UniProtKB-KW"/>
</dbReference>
<organism evidence="4 5">
    <name type="scientific">Artemisia annua</name>
    <name type="common">Sweet wormwood</name>
    <dbReference type="NCBI Taxonomy" id="35608"/>
    <lineage>
        <taxon>Eukaryota</taxon>
        <taxon>Viridiplantae</taxon>
        <taxon>Streptophyta</taxon>
        <taxon>Embryophyta</taxon>
        <taxon>Tracheophyta</taxon>
        <taxon>Spermatophyta</taxon>
        <taxon>Magnoliopsida</taxon>
        <taxon>eudicotyledons</taxon>
        <taxon>Gunneridae</taxon>
        <taxon>Pentapetalae</taxon>
        <taxon>asterids</taxon>
        <taxon>campanulids</taxon>
        <taxon>Asterales</taxon>
        <taxon>Asteraceae</taxon>
        <taxon>Asteroideae</taxon>
        <taxon>Anthemideae</taxon>
        <taxon>Artemisiinae</taxon>
        <taxon>Artemisia</taxon>
    </lineage>
</organism>
<dbReference type="STRING" id="35608.A0A2U1MFL2"/>
<evidence type="ECO:0000313" key="4">
    <source>
        <dbReference type="EMBL" id="PWA60018.1"/>
    </source>
</evidence>
<keyword evidence="4" id="KW-0418">Kinase</keyword>
<protein>
    <submittedName>
        <fullName evidence="4">MAP kinase 4</fullName>
    </submittedName>
</protein>
<dbReference type="AlphaFoldDB" id="A0A2U1MFL2"/>
<keyword evidence="2" id="KW-0067">ATP-binding</keyword>
<evidence type="ECO:0000256" key="1">
    <source>
        <dbReference type="ARBA" id="ARBA00022741"/>
    </source>
</evidence>
<evidence type="ECO:0000313" key="5">
    <source>
        <dbReference type="Proteomes" id="UP000245207"/>
    </source>
</evidence>
<dbReference type="Gene3D" id="3.30.200.20">
    <property type="entry name" value="Phosphorylase Kinase, domain 1"/>
    <property type="match status" value="1"/>
</dbReference>
<feature type="domain" description="Protein kinase" evidence="3">
    <location>
        <begin position="1"/>
        <end position="108"/>
    </location>
</feature>
<evidence type="ECO:0000259" key="3">
    <source>
        <dbReference type="PROSITE" id="PS50011"/>
    </source>
</evidence>
<dbReference type="InterPro" id="IPR011009">
    <property type="entry name" value="Kinase-like_dom_sf"/>
</dbReference>
<gene>
    <name evidence="4" type="ORF">CTI12_AA386620</name>
</gene>
<comment type="caution">
    <text evidence="4">The sequence shown here is derived from an EMBL/GenBank/DDBJ whole genome shotgun (WGS) entry which is preliminary data.</text>
</comment>
<keyword evidence="1" id="KW-0547">Nucleotide-binding</keyword>
<keyword evidence="5" id="KW-1185">Reference proteome</keyword>
<dbReference type="Pfam" id="PF00069">
    <property type="entry name" value="Pkinase"/>
    <property type="match status" value="1"/>
</dbReference>
<dbReference type="InterPro" id="IPR050117">
    <property type="entry name" value="MAPK"/>
</dbReference>
<dbReference type="InterPro" id="IPR000719">
    <property type="entry name" value="Prot_kinase_dom"/>
</dbReference>
<sequence>MTSETDFMTKYVVSRWYQAPELLLNCSKYTAAIDIWSLIGSPDDASLGFLRSDNAKRYVRQLLQYPRQQFYARFQNTSPGAVDLLEKMLIFDPNRRITDNEALRHPRPFSLDFEQPSCTEEHIKELCSEEGKLRRKLKELLKGYEDAHFEAGFATGKRE</sequence>
<dbReference type="OrthoDB" id="1926123at2759"/>